<evidence type="ECO:0000313" key="2">
    <source>
        <dbReference type="EMBL" id="GAA0217550.1"/>
    </source>
</evidence>
<gene>
    <name evidence="2" type="ORF">GCM10010492_14220</name>
</gene>
<dbReference type="PANTHER" id="PTHR47691:SF3">
    <property type="entry name" value="HTH-TYPE TRANSCRIPTIONAL REGULATOR RV0890C-RELATED"/>
    <property type="match status" value="1"/>
</dbReference>
<dbReference type="SMART" id="SM00028">
    <property type="entry name" value="TPR"/>
    <property type="match status" value="4"/>
</dbReference>
<dbReference type="Pfam" id="PF13424">
    <property type="entry name" value="TPR_12"/>
    <property type="match status" value="1"/>
</dbReference>
<dbReference type="InterPro" id="IPR027417">
    <property type="entry name" value="P-loop_NTPase"/>
</dbReference>
<reference evidence="2 3" key="1">
    <citation type="journal article" date="2019" name="Int. J. Syst. Evol. Microbiol.">
        <title>The Global Catalogue of Microorganisms (GCM) 10K type strain sequencing project: providing services to taxonomists for standard genome sequencing and annotation.</title>
        <authorList>
            <consortium name="The Broad Institute Genomics Platform"/>
            <consortium name="The Broad Institute Genome Sequencing Center for Infectious Disease"/>
            <person name="Wu L."/>
            <person name="Ma J."/>
        </authorList>
    </citation>
    <scope>NUCLEOTIDE SEQUENCE [LARGE SCALE GENOMIC DNA]</scope>
    <source>
        <strain evidence="2 3">JCM 3380</strain>
    </source>
</reference>
<evidence type="ECO:0000256" key="1">
    <source>
        <dbReference type="SAM" id="MobiDB-lite"/>
    </source>
</evidence>
<accession>A0ABN0TBF7</accession>
<dbReference type="InterPro" id="IPR011990">
    <property type="entry name" value="TPR-like_helical_dom_sf"/>
</dbReference>
<dbReference type="PRINTS" id="PR00364">
    <property type="entry name" value="DISEASERSIST"/>
</dbReference>
<feature type="region of interest" description="Disordered" evidence="1">
    <location>
        <begin position="22"/>
        <end position="43"/>
    </location>
</feature>
<dbReference type="SUPFAM" id="SSF52540">
    <property type="entry name" value="P-loop containing nucleoside triphosphate hydrolases"/>
    <property type="match status" value="1"/>
</dbReference>
<dbReference type="Pfam" id="PF13176">
    <property type="entry name" value="TPR_7"/>
    <property type="match status" value="1"/>
</dbReference>
<dbReference type="PANTHER" id="PTHR47691">
    <property type="entry name" value="REGULATOR-RELATED"/>
    <property type="match status" value="1"/>
</dbReference>
<name>A0ABN0TBF7_9PSEU</name>
<comment type="caution">
    <text evidence="2">The sequence shown here is derived from an EMBL/GenBank/DDBJ whole genome shotgun (WGS) entry which is preliminary data.</text>
</comment>
<dbReference type="InterPro" id="IPR019734">
    <property type="entry name" value="TPR_rpt"/>
</dbReference>
<protein>
    <submittedName>
        <fullName evidence="2">Uncharacterized protein</fullName>
    </submittedName>
</protein>
<proteinExistence type="predicted"/>
<feature type="compositionally biased region" description="Pro residues" evidence="1">
    <location>
        <begin position="28"/>
        <end position="41"/>
    </location>
</feature>
<dbReference type="EMBL" id="BAAABU010000002">
    <property type="protein sequence ID" value="GAA0217550.1"/>
    <property type="molecule type" value="Genomic_DNA"/>
</dbReference>
<dbReference type="Gene3D" id="3.40.50.300">
    <property type="entry name" value="P-loop containing nucleotide triphosphate hydrolases"/>
    <property type="match status" value="1"/>
</dbReference>
<dbReference type="RefSeq" id="WP_343932811.1">
    <property type="nucleotide sequence ID" value="NZ_BAAABU010000002.1"/>
</dbReference>
<sequence length="673" mass="71197">MHNHVHTADTVVQAGAIHGDLHLHPAQPSVPAPRQLPPAPTPFTGRAAELAALGTGAITAVHGTGGIGKTWLALRWAHDHADEFPDGHLHADLRGAGPDALPPAAVLGGFLGALGVPPDRVPADVPARSALFRSLVAGRRLLVVLDDAADTAQVAPLLPGTSTGKVLVTSRSTLSGLVTGHGARPVALDVLADDEARALLTARLGPDRTAGGDADDLVALCGGFPLALGIAAGRAQAHPAVPLATLVGELREDRLDALDDGDPAASLPAVFSSAYRALDPAAARVFGLLGLAPGPDAGPLTAAAMTGLPVARARAVLRRLADVSLVGFDGRYRLHDLVRRFAADRARRDLDPADRDAALRRVVDFLLHTAYAADRVLHPHRRHVPLDPPSAAPHRPPDEPAALAWFAAELPALAAARRTAAALGLHRTVLGLAWSTDTFVTRRGLRTQRLDAWRAALEAAPHLDDPVLHALAHRALGHVCTQLGRHAEAVRHLRSSLALSAGDRESEAHTHQWLAFAWGQRGDADRACRHATRALDLHRAGDHPVWTAAALNTAGWYCSAAGDHDLARRYCVEALALHRANGDRTGEAATLDSLGLIDHRTGRHRESVEHYRAALVLFEANPYKAADTLAGMGHPLTALGAHDEARAAWGEALRLYREQHRAADAERVRRLLG</sequence>
<dbReference type="Gene3D" id="1.25.40.10">
    <property type="entry name" value="Tetratricopeptide repeat domain"/>
    <property type="match status" value="2"/>
</dbReference>
<keyword evidence="3" id="KW-1185">Reference proteome</keyword>
<organism evidence="2 3">
    <name type="scientific">Saccharothrix mutabilis subsp. mutabilis</name>
    <dbReference type="NCBI Taxonomy" id="66855"/>
    <lineage>
        <taxon>Bacteria</taxon>
        <taxon>Bacillati</taxon>
        <taxon>Actinomycetota</taxon>
        <taxon>Actinomycetes</taxon>
        <taxon>Pseudonocardiales</taxon>
        <taxon>Pseudonocardiaceae</taxon>
        <taxon>Saccharothrix</taxon>
    </lineage>
</organism>
<dbReference type="SUPFAM" id="SSF48452">
    <property type="entry name" value="TPR-like"/>
    <property type="match status" value="1"/>
</dbReference>
<evidence type="ECO:0000313" key="3">
    <source>
        <dbReference type="Proteomes" id="UP001500416"/>
    </source>
</evidence>
<dbReference type="Proteomes" id="UP001500416">
    <property type="component" value="Unassembled WGS sequence"/>
</dbReference>